<keyword evidence="3" id="KW-0813">Transport</keyword>
<evidence type="ECO:0000256" key="8">
    <source>
        <dbReference type="ARBA" id="ARBA00023136"/>
    </source>
</evidence>
<evidence type="ECO:0000256" key="2">
    <source>
        <dbReference type="ARBA" id="ARBA00005590"/>
    </source>
</evidence>
<keyword evidence="6" id="KW-0029">Amino-acid transport</keyword>
<feature type="transmembrane region" description="Helical" evidence="11">
    <location>
        <begin position="157"/>
        <end position="177"/>
    </location>
</feature>
<dbReference type="STRING" id="3750.A0A498IWK4"/>
<sequence>MADLEEVVVEANCREEITRHSHSLKSLFRSSSGYSAQVIPITTTPPNESTEKWTGGELIPQDAWLPITESRNGNVFSATFHLLCSGIGIQSLLLPLAFATLGWALGIICLSLAFAWQLYTAWLLVHLHESDTGIRYSRYLHLAITAFGPKLGKLLTIFPVMYLSGGTCAQLIIIGGGTMKLFLKAVCDVNSVTGTECFLLFVCMAIVVAQFPNLNSIAWVSLIGATTAIAYYTLIWGLLIGKGRPSGISYNPPEMESNMDRFGGVLNSVGIIFLAFKGHNVILEIQGTLPSSPKQRSQNRMWRGVTISYALKAMCFLPLAIAGFWAYGNKIPSSYGGLLTSFSQFNGRKNTSKAVLGLLCILVVINCLSTFQIYSMVVFDNLEFKYTSKKNKPCARWLRIAFRIFFGGLAFFIAVAFPFLPSLAPLIGGMTLPLACAYPCFMWITMKKPEPKSTMWFVNIGLGFLGLSLSVVLVIASVWNLADKDTSLGSPNRPRGEASSILLIVSSLLPAKNSSVATGPGATQFTVIAVPLSSLAKILAIVSTAALDAA</sequence>
<evidence type="ECO:0000256" key="11">
    <source>
        <dbReference type="SAM" id="Phobius"/>
    </source>
</evidence>
<organism evidence="13 14">
    <name type="scientific">Malus domestica</name>
    <name type="common">Apple</name>
    <name type="synonym">Pyrus malus</name>
    <dbReference type="NCBI Taxonomy" id="3750"/>
    <lineage>
        <taxon>Eukaryota</taxon>
        <taxon>Viridiplantae</taxon>
        <taxon>Streptophyta</taxon>
        <taxon>Embryophyta</taxon>
        <taxon>Tracheophyta</taxon>
        <taxon>Spermatophyta</taxon>
        <taxon>Magnoliopsida</taxon>
        <taxon>eudicotyledons</taxon>
        <taxon>Gunneridae</taxon>
        <taxon>Pentapetalae</taxon>
        <taxon>rosids</taxon>
        <taxon>fabids</taxon>
        <taxon>Rosales</taxon>
        <taxon>Rosaceae</taxon>
        <taxon>Amygdaloideae</taxon>
        <taxon>Maleae</taxon>
        <taxon>Malus</taxon>
    </lineage>
</organism>
<gene>
    <name evidence="13" type="ORF">DVH24_034618</name>
</gene>
<reference evidence="13 14" key="1">
    <citation type="submission" date="2018-10" db="EMBL/GenBank/DDBJ databases">
        <title>A high-quality apple genome assembly.</title>
        <authorList>
            <person name="Hu J."/>
        </authorList>
    </citation>
    <scope>NUCLEOTIDE SEQUENCE [LARGE SCALE GENOMIC DNA]</scope>
    <source>
        <strain evidence="14">cv. HFTH1</strain>
        <tissue evidence="13">Young leaf</tissue>
    </source>
</reference>
<dbReference type="Pfam" id="PF01490">
    <property type="entry name" value="Aa_trans"/>
    <property type="match status" value="1"/>
</dbReference>
<comment type="function">
    <text evidence="10">Carrier protein involved in proton-driven auxin influx. Mediates the formation of auxin gradient from developing leaves (site of auxin biosynthesis) to tips by contributing to the loading of auxin in vascular tissues and facilitating acropetal (base to tip) auxin transport within inner tissues of the root apex, and basipetal (tip to base) auxin transport within outer tissues of the root apex. May be involved in lateral roots and nodules formation.</text>
</comment>
<name>A0A498IWK4_MALDO</name>
<evidence type="ECO:0000256" key="9">
    <source>
        <dbReference type="ARBA" id="ARBA00023294"/>
    </source>
</evidence>
<dbReference type="GO" id="GO:0006865">
    <property type="term" value="P:amino acid transport"/>
    <property type="evidence" value="ECO:0007669"/>
    <property type="project" value="UniProtKB-KW"/>
</dbReference>
<dbReference type="EMBL" id="RDQH01000336">
    <property type="protein sequence ID" value="RXH87718.1"/>
    <property type="molecule type" value="Genomic_DNA"/>
</dbReference>
<evidence type="ECO:0000256" key="6">
    <source>
        <dbReference type="ARBA" id="ARBA00022970"/>
    </source>
</evidence>
<feature type="transmembrane region" description="Helical" evidence="11">
    <location>
        <begin position="304"/>
        <end position="327"/>
    </location>
</feature>
<feature type="transmembrane region" description="Helical" evidence="11">
    <location>
        <begin position="426"/>
        <end position="444"/>
    </location>
</feature>
<evidence type="ECO:0000256" key="10">
    <source>
        <dbReference type="ARBA" id="ARBA00045588"/>
    </source>
</evidence>
<evidence type="ECO:0000313" key="14">
    <source>
        <dbReference type="Proteomes" id="UP000290289"/>
    </source>
</evidence>
<dbReference type="GO" id="GO:0015293">
    <property type="term" value="F:symporter activity"/>
    <property type="evidence" value="ECO:0007669"/>
    <property type="project" value="UniProtKB-KW"/>
</dbReference>
<dbReference type="PANTHER" id="PTHR48017">
    <property type="entry name" value="OS05G0424000 PROTEIN-RELATED"/>
    <property type="match status" value="1"/>
</dbReference>
<keyword evidence="5" id="KW-0769">Symport</keyword>
<evidence type="ECO:0000313" key="13">
    <source>
        <dbReference type="EMBL" id="RXH87718.1"/>
    </source>
</evidence>
<evidence type="ECO:0000256" key="4">
    <source>
        <dbReference type="ARBA" id="ARBA00022692"/>
    </source>
</evidence>
<keyword evidence="8 11" id="KW-0472">Membrane</keyword>
<evidence type="ECO:0000256" key="3">
    <source>
        <dbReference type="ARBA" id="ARBA00022448"/>
    </source>
</evidence>
<keyword evidence="9" id="KW-0927">Auxin signaling pathway</keyword>
<feature type="transmembrane region" description="Helical" evidence="11">
    <location>
        <begin position="189"/>
        <end position="211"/>
    </location>
</feature>
<proteinExistence type="inferred from homology"/>
<comment type="similarity">
    <text evidence="2">Belongs to the amino acid/polyamine transporter 2 family. Amino acid/auxin permease (AAAP) (TC 2.A.18.1) subfamily.</text>
</comment>
<protein>
    <recommendedName>
        <fullName evidence="12">Amino acid transporter transmembrane domain-containing protein</fullName>
    </recommendedName>
</protein>
<dbReference type="GO" id="GO:0012505">
    <property type="term" value="C:endomembrane system"/>
    <property type="evidence" value="ECO:0007669"/>
    <property type="project" value="UniProtKB-SubCell"/>
</dbReference>
<feature type="transmembrane region" description="Helical" evidence="11">
    <location>
        <begin position="400"/>
        <end position="420"/>
    </location>
</feature>
<dbReference type="AlphaFoldDB" id="A0A498IWK4"/>
<evidence type="ECO:0000256" key="7">
    <source>
        <dbReference type="ARBA" id="ARBA00022989"/>
    </source>
</evidence>
<keyword evidence="4 11" id="KW-0812">Transmembrane</keyword>
<feature type="transmembrane region" description="Helical" evidence="11">
    <location>
        <begin position="354"/>
        <end position="379"/>
    </location>
</feature>
<evidence type="ECO:0000256" key="5">
    <source>
        <dbReference type="ARBA" id="ARBA00022847"/>
    </source>
</evidence>
<dbReference type="InterPro" id="IPR013057">
    <property type="entry name" value="AA_transpt_TM"/>
</dbReference>
<feature type="transmembrane region" description="Helical" evidence="11">
    <location>
        <begin position="456"/>
        <end position="479"/>
    </location>
</feature>
<feature type="transmembrane region" description="Helical" evidence="11">
    <location>
        <begin position="217"/>
        <end position="239"/>
    </location>
</feature>
<accession>A0A498IWK4</accession>
<keyword evidence="7 11" id="KW-1133">Transmembrane helix</keyword>
<dbReference type="GO" id="GO:0009734">
    <property type="term" value="P:auxin-activated signaling pathway"/>
    <property type="evidence" value="ECO:0007669"/>
    <property type="project" value="UniProtKB-KW"/>
</dbReference>
<comment type="subcellular location">
    <subcellularLocation>
        <location evidence="1">Endomembrane system</location>
        <topology evidence="1">Multi-pass membrane protein</topology>
    </subcellularLocation>
</comment>
<feature type="transmembrane region" description="Helical" evidence="11">
    <location>
        <begin position="92"/>
        <end position="119"/>
    </location>
</feature>
<feature type="domain" description="Amino acid transporter transmembrane" evidence="12">
    <location>
        <begin position="72"/>
        <end position="478"/>
    </location>
</feature>
<evidence type="ECO:0000256" key="1">
    <source>
        <dbReference type="ARBA" id="ARBA00004127"/>
    </source>
</evidence>
<evidence type="ECO:0000259" key="12">
    <source>
        <dbReference type="Pfam" id="PF01490"/>
    </source>
</evidence>
<comment type="caution">
    <text evidence="13">The sequence shown here is derived from an EMBL/GenBank/DDBJ whole genome shotgun (WGS) entry which is preliminary data.</text>
</comment>
<dbReference type="Proteomes" id="UP000290289">
    <property type="component" value="Chromosome 10"/>
</dbReference>
<keyword evidence="14" id="KW-1185">Reference proteome</keyword>